<reference evidence="3" key="1">
    <citation type="journal article" date="2020" name="mSystems">
        <title>Genome- and Community-Level Interaction Insights into Carbon Utilization and Element Cycling Functions of Hydrothermarchaeota in Hydrothermal Sediment.</title>
        <authorList>
            <person name="Zhou Z."/>
            <person name="Liu Y."/>
            <person name="Xu W."/>
            <person name="Pan J."/>
            <person name="Luo Z.H."/>
            <person name="Li M."/>
        </authorList>
    </citation>
    <scope>NUCLEOTIDE SEQUENCE [LARGE SCALE GENOMIC DNA]</scope>
    <source>
        <strain evidence="3">SpSt-587</strain>
    </source>
</reference>
<comment type="caution">
    <text evidence="3">The sequence shown here is derived from an EMBL/GenBank/DDBJ whole genome shotgun (WGS) entry which is preliminary data.</text>
</comment>
<organism evidence="3">
    <name type="scientific">Archaeoglobus fulgidus</name>
    <dbReference type="NCBI Taxonomy" id="2234"/>
    <lineage>
        <taxon>Archaea</taxon>
        <taxon>Methanobacteriati</taxon>
        <taxon>Methanobacteriota</taxon>
        <taxon>Archaeoglobi</taxon>
        <taxon>Archaeoglobales</taxon>
        <taxon>Archaeoglobaceae</taxon>
        <taxon>Archaeoglobus</taxon>
    </lineage>
</organism>
<dbReference type="PANTHER" id="PTHR41964:SF1">
    <property type="entry name" value="GLOBAL NITROGEN REGULATOR NRPR"/>
    <property type="match status" value="1"/>
</dbReference>
<dbReference type="InterPro" id="IPR036390">
    <property type="entry name" value="WH_DNA-bd_sf"/>
</dbReference>
<dbReference type="InterPro" id="IPR036984">
    <property type="entry name" value="NrpR_dom_sf"/>
</dbReference>
<dbReference type="EMBL" id="DSYZ01000122">
    <property type="protein sequence ID" value="HGT83349.1"/>
    <property type="molecule type" value="Genomic_DNA"/>
</dbReference>
<name>A0A7J3M3J6_ARCFL</name>
<protein>
    <submittedName>
        <fullName evidence="3">DUF128 domain-containing protein</fullName>
    </submittedName>
</protein>
<feature type="domain" description="NrpR regulatory" evidence="1">
    <location>
        <begin position="78"/>
        <end position="314"/>
    </location>
</feature>
<dbReference type="InterPro" id="IPR038982">
    <property type="entry name" value="NrpR"/>
</dbReference>
<dbReference type="InterPro" id="IPR036388">
    <property type="entry name" value="WH-like_DNA-bd_sf"/>
</dbReference>
<dbReference type="InterPro" id="IPR013668">
    <property type="entry name" value="RNase_R_HTH_12"/>
</dbReference>
<dbReference type="Gene3D" id="3.30.70.1360">
    <property type="entry name" value="mj0159-like"/>
    <property type="match status" value="1"/>
</dbReference>
<dbReference type="Pfam" id="PF08461">
    <property type="entry name" value="WHD_RNase_R"/>
    <property type="match status" value="1"/>
</dbReference>
<accession>A0A7J3M3J6</accession>
<dbReference type="SUPFAM" id="SSF46785">
    <property type="entry name" value="Winged helix' DNA-binding domain"/>
    <property type="match status" value="1"/>
</dbReference>
<evidence type="ECO:0000259" key="2">
    <source>
        <dbReference type="Pfam" id="PF08461"/>
    </source>
</evidence>
<dbReference type="Pfam" id="PF01995">
    <property type="entry name" value="NRD1_2"/>
    <property type="match status" value="1"/>
</dbReference>
<proteinExistence type="predicted"/>
<feature type="domain" description="Ribonuclease R winged-helix" evidence="2">
    <location>
        <begin position="4"/>
        <end position="68"/>
    </location>
</feature>
<evidence type="ECO:0000259" key="1">
    <source>
        <dbReference type="Pfam" id="PF01995"/>
    </source>
</evidence>
<dbReference type="InterPro" id="IPR002846">
    <property type="entry name" value="NRD"/>
</dbReference>
<dbReference type="AlphaFoldDB" id="A0A7J3M3J6"/>
<gene>
    <name evidence="3" type="ORF">ENT52_06450</name>
</gene>
<dbReference type="PANTHER" id="PTHR41964">
    <property type="entry name" value="GLOBAL NITROGEN REGULATOR NRPR"/>
    <property type="match status" value="1"/>
</dbReference>
<sequence length="320" mass="36108">MVEEEILEILSEFGPLSSQEIEKELQSRGFEIRSRTVRYHLKKLELRGLVSKNDYGKSQITTKGIEFLRGVKTSERLGEFTERIELNVYSCDFDIFRMKGRVPTNVAFIRKENFENCIRILEEMENFPFLIHRGVFIADEGEELGGKTVPQGLFAIVTISNTIYDVLLRSAGVNTYPEFSALVGVEKMIPKRILELISYAGTTMSPGWLLLRSRLTSVSSILRTGDGIIISAVRSFSRYAIDIVVRNVELASSKGFGGVLAILHPSDKRFSLPTGKRARLFVSAGLNHLAPIHEMGIEMDVRVNEILLEFTKFKPISQVK</sequence>
<dbReference type="Gene3D" id="1.10.10.10">
    <property type="entry name" value="Winged helix-like DNA-binding domain superfamily/Winged helix DNA-binding domain"/>
    <property type="match status" value="1"/>
</dbReference>
<evidence type="ECO:0000313" key="3">
    <source>
        <dbReference type="EMBL" id="HGT83349.1"/>
    </source>
</evidence>